<evidence type="ECO:0000259" key="1">
    <source>
        <dbReference type="Pfam" id="PF13860"/>
    </source>
</evidence>
<gene>
    <name evidence="2" type="ORF">GF359_05735</name>
</gene>
<dbReference type="Gene3D" id="2.60.40.4070">
    <property type="match status" value="1"/>
</dbReference>
<reference evidence="2" key="1">
    <citation type="submission" date="2019-11" db="EMBL/GenBank/DDBJ databases">
        <title>Microbial mats filling the niche in hypersaline microbial mats.</title>
        <authorList>
            <person name="Wong H.L."/>
            <person name="Macleod F.I."/>
            <person name="White R.A. III"/>
            <person name="Burns B.P."/>
        </authorList>
    </citation>
    <scope>NUCLEOTIDE SEQUENCE</scope>
    <source>
        <strain evidence="2">Bin_327</strain>
    </source>
</reference>
<dbReference type="InterPro" id="IPR025965">
    <property type="entry name" value="FlgD/Vpr_Ig-like"/>
</dbReference>
<feature type="domain" description="FlgD/Vpr Ig-like" evidence="1">
    <location>
        <begin position="280"/>
        <end position="331"/>
    </location>
</feature>
<proteinExistence type="predicted"/>
<accession>A0A9D5K923</accession>
<name>A0A9D5K923_UNCW3</name>
<evidence type="ECO:0000313" key="3">
    <source>
        <dbReference type="Proteomes" id="UP000630660"/>
    </source>
</evidence>
<dbReference type="EMBL" id="WJKJ01000184">
    <property type="protein sequence ID" value="MBD3364698.1"/>
    <property type="molecule type" value="Genomic_DNA"/>
</dbReference>
<dbReference type="Pfam" id="PF13860">
    <property type="entry name" value="FlgD_ig"/>
    <property type="match status" value="1"/>
</dbReference>
<feature type="non-terminal residue" evidence="2">
    <location>
        <position position="1"/>
    </location>
</feature>
<dbReference type="NCBIfam" id="TIGR04183">
    <property type="entry name" value="Por_Secre_tail"/>
    <property type="match status" value="1"/>
</dbReference>
<organism evidence="2 3">
    <name type="scientific">candidate division WOR-3 bacterium</name>
    <dbReference type="NCBI Taxonomy" id="2052148"/>
    <lineage>
        <taxon>Bacteria</taxon>
        <taxon>Bacteria division WOR-3</taxon>
    </lineage>
</organism>
<comment type="caution">
    <text evidence="2">The sequence shown here is derived from an EMBL/GenBank/DDBJ whole genome shotgun (WGS) entry which is preliminary data.</text>
</comment>
<sequence>LTIPAFGWVQEPTEATGYYYMYDDEEEGPPFAEPELSPLPTYEPIWDNPHALILDFSWYGGRPYQLELDDSFWFYNQWYEPGDHFYISEDGWLSFDESSVDGYPKPPTTLPFPNSDDPNEIIAPLWEDNDPTIGMLHPDNVGYYLHDPNSCIVTIEWHNMYHFETNNTYDFMLTLQFGGQELFEIDGDEVLSRHLIHFLYNTSSAGWDADEGATGIEDHTGEYGITYGGEIVDERVIRFGYKGPYSSIRENDYTPLRPSLTVMPTYTGYNVRFSVVKPERIKLEVFDASGRFVRTLAQGSYSTGYHTLTWDGLDAEGWSVPQGIYLIRMEAGGWKDVKKVVFLN</sequence>
<evidence type="ECO:0000313" key="2">
    <source>
        <dbReference type="EMBL" id="MBD3364698.1"/>
    </source>
</evidence>
<dbReference type="InterPro" id="IPR026444">
    <property type="entry name" value="Secre_tail"/>
</dbReference>
<dbReference type="AlphaFoldDB" id="A0A9D5K923"/>
<protein>
    <submittedName>
        <fullName evidence="2">T9SS type A sorting domain-containing protein</fullName>
    </submittedName>
</protein>
<dbReference type="Proteomes" id="UP000630660">
    <property type="component" value="Unassembled WGS sequence"/>
</dbReference>